<gene>
    <name evidence="1" type="ORF">DEO72_LG9g439</name>
</gene>
<protein>
    <submittedName>
        <fullName evidence="1">Uncharacterized protein</fullName>
    </submittedName>
</protein>
<dbReference type="PANTHER" id="PTHR15000">
    <property type="entry name" value="ERYTHROID DIFFERENTIATION-RELATED FACTOR 1"/>
    <property type="match status" value="1"/>
</dbReference>
<evidence type="ECO:0000313" key="1">
    <source>
        <dbReference type="EMBL" id="QCE05436.1"/>
    </source>
</evidence>
<accession>A0A4D6MVE4</accession>
<sequence length="141" mass="15310">MAKLSSSSSNSENSRELVCVGTLEIATPKPVGFLCGSIPVPTDKSFHHAFHSALLPIPQTVNAPRYRYRMLPTETDLNTPPLLANFPDKVLPVGAVHSKTTGGADVQLKGSMLARVTVEVWDSRMKVQSSKPRIEVQLEGE</sequence>
<dbReference type="PANTHER" id="PTHR15000:SF1">
    <property type="entry name" value="ERYTHROID DIFFERENTIATION-RELATED FACTOR 1"/>
    <property type="match status" value="1"/>
</dbReference>
<dbReference type="EMBL" id="CP039353">
    <property type="protein sequence ID" value="QCE05436.1"/>
    <property type="molecule type" value="Genomic_DNA"/>
</dbReference>
<reference evidence="1 2" key="1">
    <citation type="submission" date="2019-04" db="EMBL/GenBank/DDBJ databases">
        <title>An improved genome assembly and genetic linkage map for asparagus bean, Vigna unguiculata ssp. sesquipedialis.</title>
        <authorList>
            <person name="Xia Q."/>
            <person name="Zhang R."/>
            <person name="Dong Y."/>
        </authorList>
    </citation>
    <scope>NUCLEOTIDE SEQUENCE [LARGE SCALE GENOMIC DNA]</scope>
    <source>
        <tissue evidence="1">Leaf</tissue>
    </source>
</reference>
<dbReference type="AlphaFoldDB" id="A0A4D6MVE4"/>
<keyword evidence="2" id="KW-1185">Reference proteome</keyword>
<organism evidence="1 2">
    <name type="scientific">Vigna unguiculata</name>
    <name type="common">Cowpea</name>
    <dbReference type="NCBI Taxonomy" id="3917"/>
    <lineage>
        <taxon>Eukaryota</taxon>
        <taxon>Viridiplantae</taxon>
        <taxon>Streptophyta</taxon>
        <taxon>Embryophyta</taxon>
        <taxon>Tracheophyta</taxon>
        <taxon>Spermatophyta</taxon>
        <taxon>Magnoliopsida</taxon>
        <taxon>eudicotyledons</taxon>
        <taxon>Gunneridae</taxon>
        <taxon>Pentapetalae</taxon>
        <taxon>rosids</taxon>
        <taxon>fabids</taxon>
        <taxon>Fabales</taxon>
        <taxon>Fabaceae</taxon>
        <taxon>Papilionoideae</taxon>
        <taxon>50 kb inversion clade</taxon>
        <taxon>NPAAA clade</taxon>
        <taxon>indigoferoid/millettioid clade</taxon>
        <taxon>Phaseoleae</taxon>
        <taxon>Vigna</taxon>
    </lineage>
</organism>
<dbReference type="GO" id="GO:0045893">
    <property type="term" value="P:positive regulation of DNA-templated transcription"/>
    <property type="evidence" value="ECO:0007669"/>
    <property type="project" value="TreeGrafter"/>
</dbReference>
<dbReference type="Proteomes" id="UP000501690">
    <property type="component" value="Linkage Group LG9"/>
</dbReference>
<name>A0A4D6MVE4_VIGUN</name>
<evidence type="ECO:0000313" key="2">
    <source>
        <dbReference type="Proteomes" id="UP000501690"/>
    </source>
</evidence>
<proteinExistence type="predicted"/>